<reference evidence="1" key="1">
    <citation type="submission" date="2018-05" db="EMBL/GenBank/DDBJ databases">
        <title>Draft genome of Mucuna pruriens seed.</title>
        <authorList>
            <person name="Nnadi N.E."/>
            <person name="Vos R."/>
            <person name="Hasami M.H."/>
            <person name="Devisetty U.K."/>
            <person name="Aguiy J.C."/>
        </authorList>
    </citation>
    <scope>NUCLEOTIDE SEQUENCE [LARGE SCALE GENOMIC DNA]</scope>
    <source>
        <strain evidence="1">JCA_2017</strain>
    </source>
</reference>
<gene>
    <name evidence="1" type="ORF">CR513_23817</name>
</gene>
<evidence type="ECO:0000313" key="1">
    <source>
        <dbReference type="EMBL" id="RDX93866.1"/>
    </source>
</evidence>
<feature type="non-terminal residue" evidence="1">
    <location>
        <position position="1"/>
    </location>
</feature>
<organism evidence="1 2">
    <name type="scientific">Mucuna pruriens</name>
    <name type="common">Velvet bean</name>
    <name type="synonym">Dolichos pruriens</name>
    <dbReference type="NCBI Taxonomy" id="157652"/>
    <lineage>
        <taxon>Eukaryota</taxon>
        <taxon>Viridiplantae</taxon>
        <taxon>Streptophyta</taxon>
        <taxon>Embryophyta</taxon>
        <taxon>Tracheophyta</taxon>
        <taxon>Spermatophyta</taxon>
        <taxon>Magnoliopsida</taxon>
        <taxon>eudicotyledons</taxon>
        <taxon>Gunneridae</taxon>
        <taxon>Pentapetalae</taxon>
        <taxon>rosids</taxon>
        <taxon>fabids</taxon>
        <taxon>Fabales</taxon>
        <taxon>Fabaceae</taxon>
        <taxon>Papilionoideae</taxon>
        <taxon>50 kb inversion clade</taxon>
        <taxon>NPAAA clade</taxon>
        <taxon>indigoferoid/millettioid clade</taxon>
        <taxon>Phaseoleae</taxon>
        <taxon>Mucuna</taxon>
    </lineage>
</organism>
<sequence>MSPYQIVFVEIKDEHTNSTFQVFQVESILALTPCVEFGPTSLITSQARKNHDYPQPQGTKEFWNCFGSKLRSSMRETPGDKQE</sequence>
<keyword evidence="2" id="KW-1185">Reference proteome</keyword>
<dbReference type="EMBL" id="QJKJ01004509">
    <property type="protein sequence ID" value="RDX93866.1"/>
    <property type="molecule type" value="Genomic_DNA"/>
</dbReference>
<dbReference type="Proteomes" id="UP000257109">
    <property type="component" value="Unassembled WGS sequence"/>
</dbReference>
<accession>A0A371GTR6</accession>
<proteinExistence type="predicted"/>
<comment type="caution">
    <text evidence="1">The sequence shown here is derived from an EMBL/GenBank/DDBJ whole genome shotgun (WGS) entry which is preliminary data.</text>
</comment>
<name>A0A371GTR6_MUCPR</name>
<evidence type="ECO:0000313" key="2">
    <source>
        <dbReference type="Proteomes" id="UP000257109"/>
    </source>
</evidence>
<protein>
    <submittedName>
        <fullName evidence="1">Uncharacterized protein</fullName>
    </submittedName>
</protein>
<dbReference type="AlphaFoldDB" id="A0A371GTR6"/>